<proteinExistence type="predicted"/>
<evidence type="ECO:0000256" key="1">
    <source>
        <dbReference type="SAM" id="MobiDB-lite"/>
    </source>
</evidence>
<feature type="compositionally biased region" description="Polar residues" evidence="1">
    <location>
        <begin position="120"/>
        <end position="133"/>
    </location>
</feature>
<dbReference type="AlphaFoldDB" id="Q7UPQ3"/>
<organism evidence="2 3">
    <name type="scientific">Rhodopirellula baltica (strain DSM 10527 / NCIMB 13988 / SH1)</name>
    <dbReference type="NCBI Taxonomy" id="243090"/>
    <lineage>
        <taxon>Bacteria</taxon>
        <taxon>Pseudomonadati</taxon>
        <taxon>Planctomycetota</taxon>
        <taxon>Planctomycetia</taxon>
        <taxon>Pirellulales</taxon>
        <taxon>Pirellulaceae</taxon>
        <taxon>Rhodopirellula</taxon>
    </lineage>
</organism>
<protein>
    <submittedName>
        <fullName evidence="2">Uncharacterized protein</fullName>
    </submittedName>
</protein>
<reference evidence="2 3" key="1">
    <citation type="journal article" date="2003" name="Proc. Natl. Acad. Sci. U.S.A.">
        <title>Complete genome sequence of the marine planctomycete Pirellula sp. strain 1.</title>
        <authorList>
            <person name="Gloeckner F.O."/>
            <person name="Kube M."/>
            <person name="Bauer M."/>
            <person name="Teeling H."/>
            <person name="Lombardot T."/>
            <person name="Ludwig W."/>
            <person name="Gade D."/>
            <person name="Beck A."/>
            <person name="Borzym K."/>
            <person name="Heitmann K."/>
            <person name="Rabus R."/>
            <person name="Schlesner H."/>
            <person name="Amann R."/>
            <person name="Reinhardt R."/>
        </authorList>
    </citation>
    <scope>NUCLEOTIDE SEQUENCE [LARGE SCALE GENOMIC DNA]</scope>
    <source>
        <strain evidence="3">DSM 10527 / NCIMB 13988 / SH1</strain>
    </source>
</reference>
<dbReference type="EMBL" id="BX294144">
    <property type="protein sequence ID" value="CAD75008.1"/>
    <property type="molecule type" value="Genomic_DNA"/>
</dbReference>
<sequence>MQITRDRPQPASLPCRLPPVLHCLDCKHWSAATRSRIITESRFWRKGFRLYSRQRIQLHTLLTRTHNQWMRFRMSHRTISGQRAQKRCRAPKQSTPILQRQTCVSADSIRRNAALRRKPQPQQRANTQQSAPNVENRIGVCRHCTMGTQLATIQRDKELASKIPRAGFVHSC</sequence>
<dbReference type="Proteomes" id="UP000001025">
    <property type="component" value="Chromosome"/>
</dbReference>
<gene>
    <name evidence="2" type="ordered locus">RB6786</name>
</gene>
<name>Q7UPQ3_RHOBA</name>
<feature type="region of interest" description="Disordered" evidence="1">
    <location>
        <begin position="115"/>
        <end position="134"/>
    </location>
</feature>
<dbReference type="KEGG" id="rba:RB6786"/>
<evidence type="ECO:0000313" key="3">
    <source>
        <dbReference type="Proteomes" id="UP000001025"/>
    </source>
</evidence>
<keyword evidence="3" id="KW-1185">Reference proteome</keyword>
<dbReference type="HOGENOM" id="CLU_1554052_0_0_0"/>
<dbReference type="InParanoid" id="Q7UPQ3"/>
<evidence type="ECO:0000313" key="2">
    <source>
        <dbReference type="EMBL" id="CAD75008.1"/>
    </source>
</evidence>
<dbReference type="EnsemblBacteria" id="CAD75008">
    <property type="protein sequence ID" value="CAD75008"/>
    <property type="gene ID" value="RB6786"/>
</dbReference>
<accession>Q7UPQ3</accession>